<protein>
    <submittedName>
        <fullName evidence="5">AraC family transcriptional regulator</fullName>
    </submittedName>
</protein>
<evidence type="ECO:0000256" key="1">
    <source>
        <dbReference type="ARBA" id="ARBA00023015"/>
    </source>
</evidence>
<evidence type="ECO:0000259" key="4">
    <source>
        <dbReference type="PROSITE" id="PS01124"/>
    </source>
</evidence>
<dbReference type="InterPro" id="IPR029441">
    <property type="entry name" value="Cass2"/>
</dbReference>
<dbReference type="InterPro" id="IPR009057">
    <property type="entry name" value="Homeodomain-like_sf"/>
</dbReference>
<dbReference type="Proteomes" id="UP001209318">
    <property type="component" value="Unassembled WGS sequence"/>
</dbReference>
<dbReference type="SMART" id="SM00342">
    <property type="entry name" value="HTH_ARAC"/>
    <property type="match status" value="1"/>
</dbReference>
<gene>
    <name evidence="5" type="ORF">OEV98_14525</name>
</gene>
<dbReference type="InterPro" id="IPR020449">
    <property type="entry name" value="Tscrpt_reg_AraC-type_HTH"/>
</dbReference>
<dbReference type="PRINTS" id="PR00032">
    <property type="entry name" value="HTHARAC"/>
</dbReference>
<dbReference type="SUPFAM" id="SSF46689">
    <property type="entry name" value="Homeodomain-like"/>
    <property type="match status" value="2"/>
</dbReference>
<accession>A0AAE3LP93</accession>
<dbReference type="EMBL" id="JAOUSF010000005">
    <property type="protein sequence ID" value="MCU9614756.1"/>
    <property type="molecule type" value="Genomic_DNA"/>
</dbReference>
<keyword evidence="6" id="KW-1185">Reference proteome</keyword>
<dbReference type="PROSITE" id="PS01124">
    <property type="entry name" value="HTH_ARAC_FAMILY_2"/>
    <property type="match status" value="1"/>
</dbReference>
<dbReference type="AlphaFoldDB" id="A0AAE3LP93"/>
<dbReference type="PANTHER" id="PTHR47504:SF5">
    <property type="entry name" value="RIGHT ORIGIN-BINDING PROTEIN"/>
    <property type="match status" value="1"/>
</dbReference>
<evidence type="ECO:0000256" key="2">
    <source>
        <dbReference type="ARBA" id="ARBA00023125"/>
    </source>
</evidence>
<dbReference type="InterPro" id="IPR011256">
    <property type="entry name" value="Reg_factor_effector_dom_sf"/>
</dbReference>
<dbReference type="Gene3D" id="3.20.80.10">
    <property type="entry name" value="Regulatory factor, effector binding domain"/>
    <property type="match status" value="1"/>
</dbReference>
<name>A0AAE3LP93_9BACI</name>
<dbReference type="PROSITE" id="PS00041">
    <property type="entry name" value="HTH_ARAC_FAMILY_1"/>
    <property type="match status" value="1"/>
</dbReference>
<evidence type="ECO:0000313" key="6">
    <source>
        <dbReference type="Proteomes" id="UP001209318"/>
    </source>
</evidence>
<organism evidence="5 6">
    <name type="scientific">Perspicuibacillus lycopersici</name>
    <dbReference type="NCBI Taxonomy" id="1325689"/>
    <lineage>
        <taxon>Bacteria</taxon>
        <taxon>Bacillati</taxon>
        <taxon>Bacillota</taxon>
        <taxon>Bacilli</taxon>
        <taxon>Bacillales</taxon>
        <taxon>Bacillaceae</taxon>
        <taxon>Perspicuibacillus</taxon>
    </lineage>
</organism>
<dbReference type="GO" id="GO:0003700">
    <property type="term" value="F:DNA-binding transcription factor activity"/>
    <property type="evidence" value="ECO:0007669"/>
    <property type="project" value="InterPro"/>
</dbReference>
<dbReference type="RefSeq" id="WP_263074079.1">
    <property type="nucleotide sequence ID" value="NZ_JAOUSF010000005.1"/>
</dbReference>
<proteinExistence type="predicted"/>
<dbReference type="InterPro" id="IPR010499">
    <property type="entry name" value="AraC_E-bd"/>
</dbReference>
<dbReference type="Pfam" id="PF12833">
    <property type="entry name" value="HTH_18"/>
    <property type="match status" value="1"/>
</dbReference>
<keyword evidence="3" id="KW-0804">Transcription</keyword>
<dbReference type="Gene3D" id="1.10.10.60">
    <property type="entry name" value="Homeodomain-like"/>
    <property type="match status" value="2"/>
</dbReference>
<reference evidence="5" key="1">
    <citation type="submission" date="2022-10" db="EMBL/GenBank/DDBJ databases">
        <title>Description of Fervidibacillus gen. nov. in the family Fervidibacillaceae fam. nov. with two species, Fervidibacillus albus sp. nov., and Fervidibacillus halotolerans sp. nov., isolated from tidal flat sediments.</title>
        <authorList>
            <person name="Kwon K.K."/>
            <person name="Yang S.-H."/>
        </authorList>
    </citation>
    <scope>NUCLEOTIDE SEQUENCE</scope>
    <source>
        <strain evidence="5">JCM 19140</strain>
    </source>
</reference>
<keyword evidence="1" id="KW-0805">Transcription regulation</keyword>
<evidence type="ECO:0000256" key="3">
    <source>
        <dbReference type="ARBA" id="ARBA00023163"/>
    </source>
</evidence>
<sequence>MEGLRRLITSIDYIEENLLSKLAIDDIASVACMSKFHFQRSFHMLTGVTVAEYIRKRRLTLAAQDLLHSNQKVIDVAWKYGYESPEAFTKAFRSTHGIAPSAVRKQNRSLVAYPKISFHIQIKGEEEMKYRIMEKDEIRIVGKGIRTTTENGQNHQDIPAFWEEVNQNGLASKLIKGCRDFGLLGVCMEFDQEQNEFTYFIGAESNGIDVTNKLEVKVIPKATWAVFPVIGPMPSAIEHVWERIFSEWFPSTGYEHAGGYEFEMYPVGGDTKSGQYFCEIWIPIIKK</sequence>
<dbReference type="SUPFAM" id="SSF55136">
    <property type="entry name" value="Probable bacterial effector-binding domain"/>
    <property type="match status" value="1"/>
</dbReference>
<dbReference type="InterPro" id="IPR018060">
    <property type="entry name" value="HTH_AraC"/>
</dbReference>
<dbReference type="PANTHER" id="PTHR47504">
    <property type="entry name" value="RIGHT ORIGIN-BINDING PROTEIN"/>
    <property type="match status" value="1"/>
</dbReference>
<evidence type="ECO:0000313" key="5">
    <source>
        <dbReference type="EMBL" id="MCU9614756.1"/>
    </source>
</evidence>
<dbReference type="SMART" id="SM00871">
    <property type="entry name" value="AraC_E_bind"/>
    <property type="match status" value="1"/>
</dbReference>
<dbReference type="GO" id="GO:0043565">
    <property type="term" value="F:sequence-specific DNA binding"/>
    <property type="evidence" value="ECO:0007669"/>
    <property type="project" value="InterPro"/>
</dbReference>
<comment type="caution">
    <text evidence="5">The sequence shown here is derived from an EMBL/GenBank/DDBJ whole genome shotgun (WGS) entry which is preliminary data.</text>
</comment>
<feature type="domain" description="HTH araC/xylS-type" evidence="4">
    <location>
        <begin position="8"/>
        <end position="106"/>
    </location>
</feature>
<dbReference type="InterPro" id="IPR050959">
    <property type="entry name" value="MarA-like"/>
</dbReference>
<dbReference type="Pfam" id="PF14526">
    <property type="entry name" value="Cass2"/>
    <property type="match status" value="1"/>
</dbReference>
<keyword evidence="2" id="KW-0238">DNA-binding</keyword>
<dbReference type="InterPro" id="IPR018062">
    <property type="entry name" value="HTH_AraC-typ_CS"/>
</dbReference>